<accession>A0A117J4G8</accession>
<dbReference type="OrthoDB" id="3192134at2"/>
<protein>
    <submittedName>
        <fullName evidence="2">Uncharacterized protein</fullName>
    </submittedName>
</protein>
<dbReference type="RefSeq" id="WP_059052606.1">
    <property type="nucleotide sequence ID" value="NZ_LOJF01000001.1"/>
</dbReference>
<feature type="region of interest" description="Disordered" evidence="1">
    <location>
        <begin position="113"/>
        <end position="139"/>
    </location>
</feature>
<dbReference type="EMBL" id="LOJF01000001">
    <property type="protein sequence ID" value="KUH58884.1"/>
    <property type="molecule type" value="Genomic_DNA"/>
</dbReference>
<evidence type="ECO:0000313" key="3">
    <source>
        <dbReference type="Proteomes" id="UP000054078"/>
    </source>
</evidence>
<dbReference type="STRING" id="1299998.AUL39_00605"/>
<gene>
    <name evidence="2" type="ORF">AUL39_00605</name>
</gene>
<dbReference type="Proteomes" id="UP000054078">
    <property type="component" value="Unassembled WGS sequence"/>
</dbReference>
<organism evidence="2 3">
    <name type="scientific">Tractidigestivibacter scatoligenes</name>
    <name type="common">Olsenella scatoligenes</name>
    <dbReference type="NCBI Taxonomy" id="1299998"/>
    <lineage>
        <taxon>Bacteria</taxon>
        <taxon>Bacillati</taxon>
        <taxon>Actinomycetota</taxon>
        <taxon>Coriobacteriia</taxon>
        <taxon>Coriobacteriales</taxon>
        <taxon>Atopobiaceae</taxon>
        <taxon>Tractidigestivibacter</taxon>
    </lineage>
</organism>
<sequence>MSEDYEGISSLLKGMFSSPEARRSMSANQRAAYVWHNVNGDVERAHTTGVFLKEPHVKGAAPILGVYVDSRMRAVDFRANREVYRARLSMGGLEVSEIEFIVSQYGHGAASRKERASGAAADETSKAPLPELTGSEQDTVKKLAESVPESLRGSVYKAMSLSFRREKSRDTNDGTSRP</sequence>
<proteinExistence type="predicted"/>
<dbReference type="AlphaFoldDB" id="A0A117J4G8"/>
<evidence type="ECO:0000313" key="2">
    <source>
        <dbReference type="EMBL" id="KUH58884.1"/>
    </source>
</evidence>
<comment type="caution">
    <text evidence="2">The sequence shown here is derived from an EMBL/GenBank/DDBJ whole genome shotgun (WGS) entry which is preliminary data.</text>
</comment>
<evidence type="ECO:0000256" key="1">
    <source>
        <dbReference type="SAM" id="MobiDB-lite"/>
    </source>
</evidence>
<name>A0A117J4G8_TRASO</name>
<keyword evidence="3" id="KW-1185">Reference proteome</keyword>
<reference evidence="2 3" key="1">
    <citation type="submission" date="2015-12" db="EMBL/GenBank/DDBJ databases">
        <title>Draft Genome Sequence of Olsenella scatoligenes SK9K4T; a Producer of 3-Methylindole- (skatole) and 4-Methylphenol- (p-cresol) Isolated from Pig Feces.</title>
        <authorList>
            <person name="Li X."/>
            <person name="Borg B."/>
            <person name="Canibe N."/>
        </authorList>
    </citation>
    <scope>NUCLEOTIDE SEQUENCE [LARGE SCALE GENOMIC DNA]</scope>
    <source>
        <strain evidence="2 3">SK9K4</strain>
    </source>
</reference>